<gene>
    <name evidence="2" type="ORF">KJ970_02655</name>
</gene>
<evidence type="ECO:0000313" key="2">
    <source>
        <dbReference type="EMBL" id="MBU2689800.1"/>
    </source>
</evidence>
<dbReference type="SMART" id="SM00060">
    <property type="entry name" value="FN3"/>
    <property type="match status" value="1"/>
</dbReference>
<dbReference type="PROSITE" id="PS50853">
    <property type="entry name" value="FN3"/>
    <property type="match status" value="1"/>
</dbReference>
<dbReference type="InterPro" id="IPR005532">
    <property type="entry name" value="SUMF_dom"/>
</dbReference>
<dbReference type="SUPFAM" id="SSF56436">
    <property type="entry name" value="C-type lectin-like"/>
    <property type="match status" value="1"/>
</dbReference>
<dbReference type="Gene3D" id="3.90.1580.10">
    <property type="entry name" value="paralog of FGE (formylglycine-generating enzyme)"/>
    <property type="match status" value="1"/>
</dbReference>
<proteinExistence type="predicted"/>
<dbReference type="PANTHER" id="PTHR23150">
    <property type="entry name" value="SULFATASE MODIFYING FACTOR 1, 2"/>
    <property type="match status" value="1"/>
</dbReference>
<accession>A0A948W5A2</accession>
<dbReference type="GO" id="GO:0120147">
    <property type="term" value="F:formylglycine-generating oxidase activity"/>
    <property type="evidence" value="ECO:0007669"/>
    <property type="project" value="TreeGrafter"/>
</dbReference>
<dbReference type="Proteomes" id="UP000777784">
    <property type="component" value="Unassembled WGS sequence"/>
</dbReference>
<name>A0A948W5A2_UNCEI</name>
<dbReference type="Pfam" id="PF03781">
    <property type="entry name" value="FGE-sulfatase"/>
    <property type="match status" value="1"/>
</dbReference>
<dbReference type="CDD" id="cd00063">
    <property type="entry name" value="FN3"/>
    <property type="match status" value="1"/>
</dbReference>
<dbReference type="InterPro" id="IPR013783">
    <property type="entry name" value="Ig-like_fold"/>
</dbReference>
<dbReference type="InterPro" id="IPR051043">
    <property type="entry name" value="Sulfatase_Mod_Factor_Kinase"/>
</dbReference>
<dbReference type="InterPro" id="IPR036116">
    <property type="entry name" value="FN3_sf"/>
</dbReference>
<dbReference type="PANTHER" id="PTHR23150:SF19">
    <property type="entry name" value="FORMYLGLYCINE-GENERATING ENZYME"/>
    <property type="match status" value="1"/>
</dbReference>
<reference evidence="2" key="1">
    <citation type="submission" date="2021-05" db="EMBL/GenBank/DDBJ databases">
        <title>Energy efficiency and biological interactions define the core microbiome of deep oligotrophic groundwater.</title>
        <authorList>
            <person name="Mehrshad M."/>
            <person name="Lopez-Fernandez M."/>
            <person name="Bell E."/>
            <person name="Bernier-Latmani R."/>
            <person name="Bertilsson S."/>
            <person name="Dopson M."/>
        </authorList>
    </citation>
    <scope>NUCLEOTIDE SEQUENCE</scope>
    <source>
        <strain evidence="2">Modern_marine.mb.64</strain>
    </source>
</reference>
<dbReference type="InterPro" id="IPR003961">
    <property type="entry name" value="FN3_dom"/>
</dbReference>
<dbReference type="EMBL" id="JAHJDP010000018">
    <property type="protein sequence ID" value="MBU2689800.1"/>
    <property type="molecule type" value="Genomic_DNA"/>
</dbReference>
<dbReference type="InterPro" id="IPR016187">
    <property type="entry name" value="CTDL_fold"/>
</dbReference>
<dbReference type="SUPFAM" id="SSF49265">
    <property type="entry name" value="Fibronectin type III"/>
    <property type="match status" value="1"/>
</dbReference>
<dbReference type="AlphaFoldDB" id="A0A948W5A2"/>
<feature type="domain" description="Fibronectin type-III" evidence="1">
    <location>
        <begin position="41"/>
        <end position="131"/>
    </location>
</feature>
<comment type="caution">
    <text evidence="2">The sequence shown here is derived from an EMBL/GenBank/DDBJ whole genome shotgun (WGS) entry which is preliminary data.</text>
</comment>
<organism evidence="2 3">
    <name type="scientific">Eiseniibacteriota bacterium</name>
    <dbReference type="NCBI Taxonomy" id="2212470"/>
    <lineage>
        <taxon>Bacteria</taxon>
        <taxon>Candidatus Eiseniibacteriota</taxon>
    </lineage>
</organism>
<dbReference type="Gene3D" id="2.60.40.10">
    <property type="entry name" value="Immunoglobulins"/>
    <property type="match status" value="2"/>
</dbReference>
<dbReference type="InterPro" id="IPR042095">
    <property type="entry name" value="SUMF_sf"/>
</dbReference>
<evidence type="ECO:0000313" key="3">
    <source>
        <dbReference type="Proteomes" id="UP000777784"/>
    </source>
</evidence>
<protein>
    <submittedName>
        <fullName evidence="2">SUMF1/EgtB/PvdO family nonheme iron enzyme</fullName>
    </submittedName>
</protein>
<evidence type="ECO:0000259" key="1">
    <source>
        <dbReference type="PROSITE" id="PS50853"/>
    </source>
</evidence>
<sequence>MSSRMAWKTMVPVLLAGLVYWGCSSDNETTVVPNTSEKPHPPEFLIITDTNPTFLRLHWEDVNNNELGFRIERSLQQSGGFAEIDTVGQNITTYTDTVTAGGRYYYRVRSYTAQAISDPTETAWGDAVDNDTPATPTVVSPPNSELDVLPGAGLNWRGSDPNDDAIIYDVYLGNSLSLLKKVATTTDTFYNPADSLEINKSYFWRIKAMDPYGATGLSPVWRFAMQVDRVVVEQGYFIMGNTAINEHPGNPIRLNAFSMDKFEVTNQQFVNFLNETWERNLIRRVGGVVSDLAGVHVYCELNRQDTDTKIDFDTNRGIFYVEAGWEDHPVVEVTWHGAKAYCDFFHRQLPTEAQWEKAARGTGTAYGDTIIYITAGSDTVDIIQVGLGNPYPWGNTISSPYANYMSSGDPYESTIEVGTTPVGFYDGSTHGGFSTRNNASPYGIFDMGGNVLEWTADWEGPYSNPHSPPTTGQLKVIRGGSWRSLPGGLKTWLRNATFPDSTDNAIGFRTVGSP</sequence>